<feature type="domain" description="G5" evidence="3">
    <location>
        <begin position="137"/>
        <end position="217"/>
    </location>
</feature>
<keyword evidence="5" id="KW-1185">Reference proteome</keyword>
<accession>A0A087BSB5</accession>
<evidence type="ECO:0000259" key="3">
    <source>
        <dbReference type="PROSITE" id="PS51109"/>
    </source>
</evidence>
<dbReference type="AlphaFoldDB" id="A0A087BSB5"/>
<proteinExistence type="predicted"/>
<dbReference type="PROSITE" id="PS51109">
    <property type="entry name" value="G5"/>
    <property type="match status" value="1"/>
</dbReference>
<sequence length="338" mass="36107">MANHRRRRTTLTSLSKKQWVRIVATLTAVGLLASGAAVSRNFYAQEQSSKSRVTAYSATDSSALDVSRGYDRQPIKGLKAGTAMVTVTINGKSRVVLGTKFTDVKSVLDAGDITLDPDDTISPSLTTKVSESTSITITRASADLQTSTTSIAFNVVRKTTSALPKGTEQVKTQGVKGVMETTSLVTRSGSHIVESNIFTSYVKKAPVDEVILVGTGTTSSSSSSSSSSAASTDIGTTTPVGDMQKWAHDYMLSNGYTEADFTATVYIISHESGWRVNAVNPSGAYGLPQALPGSKMASAGSDWATNYQTQLKWFWGYCAQRYGSVQGAYSYWQAHSSY</sequence>
<organism evidence="4 5">
    <name type="scientific">Bifidobacterium minimum</name>
    <dbReference type="NCBI Taxonomy" id="1693"/>
    <lineage>
        <taxon>Bacteria</taxon>
        <taxon>Bacillati</taxon>
        <taxon>Actinomycetota</taxon>
        <taxon>Actinomycetes</taxon>
        <taxon>Bifidobacteriales</taxon>
        <taxon>Bifidobacteriaceae</taxon>
        <taxon>Bifidobacterium</taxon>
    </lineage>
</organism>
<dbReference type="SMART" id="SM01208">
    <property type="entry name" value="G5"/>
    <property type="match status" value="1"/>
</dbReference>
<evidence type="ECO:0000256" key="2">
    <source>
        <dbReference type="SAM" id="MobiDB-lite"/>
    </source>
</evidence>
<dbReference type="InterPro" id="IPR007137">
    <property type="entry name" value="DUF348"/>
</dbReference>
<evidence type="ECO:0000256" key="1">
    <source>
        <dbReference type="ARBA" id="ARBA00022729"/>
    </source>
</evidence>
<dbReference type="Pfam" id="PF07501">
    <property type="entry name" value="G5"/>
    <property type="match status" value="1"/>
</dbReference>
<dbReference type="eggNOG" id="COG3583">
    <property type="taxonomic scope" value="Bacteria"/>
</dbReference>
<dbReference type="Gene3D" id="1.10.530.10">
    <property type="match status" value="1"/>
</dbReference>
<reference evidence="4 5" key="1">
    <citation type="submission" date="2014-03" db="EMBL/GenBank/DDBJ databases">
        <title>Genomics of Bifidobacteria.</title>
        <authorList>
            <person name="Ventura M."/>
            <person name="Milani C."/>
            <person name="Lugli G.A."/>
        </authorList>
    </citation>
    <scope>NUCLEOTIDE SEQUENCE [LARGE SCALE GENOMIC DNA]</scope>
    <source>
        <strain evidence="4 5">LMG 11592</strain>
    </source>
</reference>
<evidence type="ECO:0000313" key="5">
    <source>
        <dbReference type="Proteomes" id="UP000029014"/>
    </source>
</evidence>
<dbReference type="EMBL" id="JGZD01000005">
    <property type="protein sequence ID" value="KFI73915.1"/>
    <property type="molecule type" value="Genomic_DNA"/>
</dbReference>
<feature type="region of interest" description="Disordered" evidence="2">
    <location>
        <begin position="216"/>
        <end position="236"/>
    </location>
</feature>
<dbReference type="RefSeq" id="WP_022861826.1">
    <property type="nucleotide sequence ID" value="NZ_JGZD01000005.1"/>
</dbReference>
<dbReference type="InterPro" id="IPR023346">
    <property type="entry name" value="Lysozyme-like_dom_sf"/>
</dbReference>
<dbReference type="Gene3D" id="2.20.230.10">
    <property type="entry name" value="Resuscitation-promoting factor rpfb"/>
    <property type="match status" value="1"/>
</dbReference>
<evidence type="ECO:0000313" key="4">
    <source>
        <dbReference type="EMBL" id="KFI73915.1"/>
    </source>
</evidence>
<keyword evidence="1" id="KW-0732">Signal</keyword>
<name>A0A087BSB5_9BIFI</name>
<protein>
    <submittedName>
        <fullName evidence="4">G5 domain protein</fullName>
    </submittedName>
</protein>
<dbReference type="Pfam" id="PF03990">
    <property type="entry name" value="DUF348"/>
    <property type="match status" value="1"/>
</dbReference>
<gene>
    <name evidence="4" type="ORF">BMIN_0910</name>
</gene>
<dbReference type="Proteomes" id="UP000029014">
    <property type="component" value="Unassembled WGS sequence"/>
</dbReference>
<dbReference type="SUPFAM" id="SSF53955">
    <property type="entry name" value="Lysozyme-like"/>
    <property type="match status" value="1"/>
</dbReference>
<comment type="caution">
    <text evidence="4">The sequence shown here is derived from an EMBL/GenBank/DDBJ whole genome shotgun (WGS) entry which is preliminary data.</text>
</comment>
<dbReference type="STRING" id="1693.BMIN_0910"/>
<dbReference type="InterPro" id="IPR011098">
    <property type="entry name" value="G5_dom"/>
</dbReference>